<sequence>MNMHVQPDTAVLRPARPADARALAKLIDIAGEGIPHHLWSGMAQPDESPLDVGAARARRDEGGFSWRHATVAESEGAVAGLMLGYPIEAPSAADRAAVPDLPAVIRPVVELEHEVPGSFYVNALAVLPGRRDAGLGYRLMAAAEARAKAAGLERLSIQVFSQNAGAVRLYRRLGYVEADSRPVLDHPCQPYYDGRVLLLVKAV</sequence>
<dbReference type="InterPro" id="IPR000182">
    <property type="entry name" value="GNAT_dom"/>
</dbReference>
<dbReference type="Proteomes" id="UP001595528">
    <property type="component" value="Unassembled WGS sequence"/>
</dbReference>
<dbReference type="GO" id="GO:0016746">
    <property type="term" value="F:acyltransferase activity"/>
    <property type="evidence" value="ECO:0007669"/>
    <property type="project" value="UniProtKB-KW"/>
</dbReference>
<evidence type="ECO:0000256" key="1">
    <source>
        <dbReference type="ARBA" id="ARBA00022679"/>
    </source>
</evidence>
<protein>
    <submittedName>
        <fullName evidence="4">GNAT family N-acetyltransferase</fullName>
        <ecNumber evidence="4">2.3.-.-</ecNumber>
    </submittedName>
</protein>
<reference evidence="5" key="1">
    <citation type="journal article" date="2019" name="Int. J. Syst. Evol. Microbiol.">
        <title>The Global Catalogue of Microorganisms (GCM) 10K type strain sequencing project: providing services to taxonomists for standard genome sequencing and annotation.</title>
        <authorList>
            <consortium name="The Broad Institute Genomics Platform"/>
            <consortium name="The Broad Institute Genome Sequencing Center for Infectious Disease"/>
            <person name="Wu L."/>
            <person name="Ma J."/>
        </authorList>
    </citation>
    <scope>NUCLEOTIDE SEQUENCE [LARGE SCALE GENOMIC DNA]</scope>
    <source>
        <strain evidence="5">KCTC 42964</strain>
    </source>
</reference>
<dbReference type="PROSITE" id="PS51186">
    <property type="entry name" value="GNAT"/>
    <property type="match status" value="1"/>
</dbReference>
<keyword evidence="2 4" id="KW-0012">Acyltransferase</keyword>
<evidence type="ECO:0000259" key="3">
    <source>
        <dbReference type="PROSITE" id="PS51186"/>
    </source>
</evidence>
<dbReference type="EMBL" id="JBHRTR010000026">
    <property type="protein sequence ID" value="MFC3227918.1"/>
    <property type="molecule type" value="Genomic_DNA"/>
</dbReference>
<dbReference type="EC" id="2.3.-.-" evidence="4"/>
<keyword evidence="5" id="KW-1185">Reference proteome</keyword>
<evidence type="ECO:0000313" key="4">
    <source>
        <dbReference type="EMBL" id="MFC3227918.1"/>
    </source>
</evidence>
<proteinExistence type="predicted"/>
<name>A0ABV7KZU0_9PROT</name>
<gene>
    <name evidence="4" type="ORF">ACFOGJ_11790</name>
</gene>
<dbReference type="InterPro" id="IPR016181">
    <property type="entry name" value="Acyl_CoA_acyltransferase"/>
</dbReference>
<dbReference type="PANTHER" id="PTHR43877">
    <property type="entry name" value="AMINOALKYLPHOSPHONATE N-ACETYLTRANSFERASE-RELATED-RELATED"/>
    <property type="match status" value="1"/>
</dbReference>
<comment type="caution">
    <text evidence="4">The sequence shown here is derived from an EMBL/GenBank/DDBJ whole genome shotgun (WGS) entry which is preliminary data.</text>
</comment>
<dbReference type="Pfam" id="PF00583">
    <property type="entry name" value="Acetyltransf_1"/>
    <property type="match status" value="1"/>
</dbReference>
<feature type="domain" description="N-acetyltransferase" evidence="3">
    <location>
        <begin position="10"/>
        <end position="198"/>
    </location>
</feature>
<dbReference type="InterPro" id="IPR050832">
    <property type="entry name" value="Bact_Acetyltransf"/>
</dbReference>
<keyword evidence="1 4" id="KW-0808">Transferase</keyword>
<evidence type="ECO:0000256" key="2">
    <source>
        <dbReference type="ARBA" id="ARBA00023315"/>
    </source>
</evidence>
<evidence type="ECO:0000313" key="5">
    <source>
        <dbReference type="Proteomes" id="UP001595528"/>
    </source>
</evidence>
<dbReference type="Gene3D" id="3.40.630.30">
    <property type="match status" value="1"/>
</dbReference>
<dbReference type="SUPFAM" id="SSF55729">
    <property type="entry name" value="Acyl-CoA N-acyltransferases (Nat)"/>
    <property type="match status" value="1"/>
</dbReference>
<organism evidence="4 5">
    <name type="scientific">Marinibaculum pumilum</name>
    <dbReference type="NCBI Taxonomy" id="1766165"/>
    <lineage>
        <taxon>Bacteria</taxon>
        <taxon>Pseudomonadati</taxon>
        <taxon>Pseudomonadota</taxon>
        <taxon>Alphaproteobacteria</taxon>
        <taxon>Rhodospirillales</taxon>
        <taxon>Rhodospirillaceae</taxon>
        <taxon>Marinibaculum</taxon>
    </lineage>
</organism>
<dbReference type="RefSeq" id="WP_379900525.1">
    <property type="nucleotide sequence ID" value="NZ_JBHRTR010000026.1"/>
</dbReference>
<accession>A0ABV7KZU0</accession>